<dbReference type="PANTHER" id="PTHR30055">
    <property type="entry name" value="HTH-TYPE TRANSCRIPTIONAL REGULATOR RUTR"/>
    <property type="match status" value="1"/>
</dbReference>
<dbReference type="EMBL" id="BLLA01000001">
    <property type="protein sequence ID" value="GFG95830.1"/>
    <property type="molecule type" value="Genomic_DNA"/>
</dbReference>
<dbReference type="PRINTS" id="PR00455">
    <property type="entry name" value="HTHTETR"/>
</dbReference>
<dbReference type="PROSITE" id="PS01081">
    <property type="entry name" value="HTH_TETR_1"/>
    <property type="match status" value="1"/>
</dbReference>
<proteinExistence type="predicted"/>
<organism evidence="7 8">
    <name type="scientific">Mycobacterium timonense</name>
    <dbReference type="NCBI Taxonomy" id="701043"/>
    <lineage>
        <taxon>Bacteria</taxon>
        <taxon>Bacillati</taxon>
        <taxon>Actinomycetota</taxon>
        <taxon>Actinomycetes</taxon>
        <taxon>Mycobacteriales</taxon>
        <taxon>Mycobacteriaceae</taxon>
        <taxon>Mycobacterium</taxon>
        <taxon>Mycobacterium avium complex (MAC)</taxon>
    </lineage>
</organism>
<reference evidence="7 8" key="1">
    <citation type="journal article" date="2019" name="Emerg. Microbes Infect.">
        <title>Comprehensive subspecies identification of 175 nontuberculous mycobacteria species based on 7547 genomic profiles.</title>
        <authorList>
            <person name="Matsumoto Y."/>
            <person name="Kinjo T."/>
            <person name="Motooka D."/>
            <person name="Nabeya D."/>
            <person name="Jung N."/>
            <person name="Uechi K."/>
            <person name="Horii T."/>
            <person name="Iida T."/>
            <person name="Fujita J."/>
            <person name="Nakamura S."/>
        </authorList>
    </citation>
    <scope>NUCLEOTIDE SEQUENCE [LARGE SCALE GENOMIC DNA]</scope>
    <source>
        <strain evidence="7 8">JCM 30726</strain>
    </source>
</reference>
<dbReference type="PANTHER" id="PTHR30055:SF234">
    <property type="entry name" value="HTH-TYPE TRANSCRIPTIONAL REGULATOR BETI"/>
    <property type="match status" value="1"/>
</dbReference>
<dbReference type="AlphaFoldDB" id="A0A7I9Z4D8"/>
<dbReference type="GO" id="GO:0003700">
    <property type="term" value="F:DNA-binding transcription factor activity"/>
    <property type="evidence" value="ECO:0007669"/>
    <property type="project" value="TreeGrafter"/>
</dbReference>
<dbReference type="InterPro" id="IPR009057">
    <property type="entry name" value="Homeodomain-like_sf"/>
</dbReference>
<sequence>MGVEGVKSRRAEYAEQTRAAILTAAAAAFAGQGFTATSITQIAEEARVTKGAVYHHFPDKQSLFEAVINHYNETAQQKVYQAIAGHVDDVWSAATAALDATLGVCADPIAGRLLYLEGPIGLGWKRWRESERQYTHRNVHNMLLQGIQEGIFAADAPTAAMTDILAGMITHAGIALAEAPARRRKRIRRDLQQAMQQVLQGLRSDN</sequence>
<comment type="subunit">
    <text evidence="1">Homodimer.</text>
</comment>
<dbReference type="FunFam" id="1.10.10.60:FF:000141">
    <property type="entry name" value="TetR family transcriptional regulator"/>
    <property type="match status" value="1"/>
</dbReference>
<dbReference type="InterPro" id="IPR036271">
    <property type="entry name" value="Tet_transcr_reg_TetR-rel_C_sf"/>
</dbReference>
<accession>A0A7I9Z4D8</accession>
<keyword evidence="4" id="KW-0804">Transcription</keyword>
<dbReference type="Pfam" id="PF00440">
    <property type="entry name" value="TetR_N"/>
    <property type="match status" value="1"/>
</dbReference>
<comment type="caution">
    <text evidence="7">The sequence shown here is derived from an EMBL/GenBank/DDBJ whole genome shotgun (WGS) entry which is preliminary data.</text>
</comment>
<evidence type="ECO:0000256" key="5">
    <source>
        <dbReference type="PROSITE-ProRule" id="PRU00335"/>
    </source>
</evidence>
<dbReference type="Pfam" id="PF21351">
    <property type="entry name" value="TetR_C_41"/>
    <property type="match status" value="1"/>
</dbReference>
<keyword evidence="2" id="KW-0805">Transcription regulation</keyword>
<dbReference type="InterPro" id="IPR049484">
    <property type="entry name" value="Rv0078-like_C"/>
</dbReference>
<dbReference type="SUPFAM" id="SSF46689">
    <property type="entry name" value="Homeodomain-like"/>
    <property type="match status" value="1"/>
</dbReference>
<evidence type="ECO:0000256" key="2">
    <source>
        <dbReference type="ARBA" id="ARBA00023015"/>
    </source>
</evidence>
<evidence type="ECO:0000259" key="6">
    <source>
        <dbReference type="PROSITE" id="PS50977"/>
    </source>
</evidence>
<name>A0A7I9Z4D8_9MYCO</name>
<evidence type="ECO:0000256" key="3">
    <source>
        <dbReference type="ARBA" id="ARBA00023125"/>
    </source>
</evidence>
<gene>
    <name evidence="7" type="ORF">MTIM_17090</name>
</gene>
<evidence type="ECO:0000313" key="7">
    <source>
        <dbReference type="EMBL" id="GFG95830.1"/>
    </source>
</evidence>
<dbReference type="Proteomes" id="UP000465301">
    <property type="component" value="Unassembled WGS sequence"/>
</dbReference>
<evidence type="ECO:0000313" key="8">
    <source>
        <dbReference type="Proteomes" id="UP000465301"/>
    </source>
</evidence>
<feature type="domain" description="HTH tetR-type" evidence="6">
    <location>
        <begin position="15"/>
        <end position="75"/>
    </location>
</feature>
<dbReference type="InterPro" id="IPR050109">
    <property type="entry name" value="HTH-type_TetR-like_transc_reg"/>
</dbReference>
<feature type="DNA-binding region" description="H-T-H motif" evidence="5">
    <location>
        <begin position="38"/>
        <end position="57"/>
    </location>
</feature>
<protein>
    <submittedName>
        <fullName evidence="7">TetR family transcriptional regulator</fullName>
    </submittedName>
</protein>
<dbReference type="GO" id="GO:0045892">
    <property type="term" value="P:negative regulation of DNA-templated transcription"/>
    <property type="evidence" value="ECO:0007669"/>
    <property type="project" value="UniProtKB-ARBA"/>
</dbReference>
<dbReference type="GO" id="GO:0000976">
    <property type="term" value="F:transcription cis-regulatory region binding"/>
    <property type="evidence" value="ECO:0007669"/>
    <property type="project" value="TreeGrafter"/>
</dbReference>
<evidence type="ECO:0000256" key="1">
    <source>
        <dbReference type="ARBA" id="ARBA00011738"/>
    </source>
</evidence>
<evidence type="ECO:0000256" key="4">
    <source>
        <dbReference type="ARBA" id="ARBA00023163"/>
    </source>
</evidence>
<dbReference type="Gene3D" id="1.10.357.10">
    <property type="entry name" value="Tetracycline Repressor, domain 2"/>
    <property type="match status" value="1"/>
</dbReference>
<dbReference type="PROSITE" id="PS50977">
    <property type="entry name" value="HTH_TETR_2"/>
    <property type="match status" value="1"/>
</dbReference>
<dbReference type="InterPro" id="IPR001647">
    <property type="entry name" value="HTH_TetR"/>
</dbReference>
<dbReference type="InterPro" id="IPR023772">
    <property type="entry name" value="DNA-bd_HTH_TetR-type_CS"/>
</dbReference>
<dbReference type="SUPFAM" id="SSF48498">
    <property type="entry name" value="Tetracyclin repressor-like, C-terminal domain"/>
    <property type="match status" value="1"/>
</dbReference>
<keyword evidence="8" id="KW-1185">Reference proteome</keyword>
<keyword evidence="3 5" id="KW-0238">DNA-binding</keyword>